<accession>A0ABS4HVD9</accession>
<evidence type="ECO:0000313" key="2">
    <source>
        <dbReference type="Proteomes" id="UP001519344"/>
    </source>
</evidence>
<comment type="caution">
    <text evidence="1">The sequence shown here is derived from an EMBL/GenBank/DDBJ whole genome shotgun (WGS) entry which is preliminary data.</text>
</comment>
<protein>
    <submittedName>
        <fullName evidence="1">Uncharacterized protein</fullName>
    </submittedName>
</protein>
<organism evidence="1 2">
    <name type="scientific">Paenibacillus aceris</name>
    <dbReference type="NCBI Taxonomy" id="869555"/>
    <lineage>
        <taxon>Bacteria</taxon>
        <taxon>Bacillati</taxon>
        <taxon>Bacillota</taxon>
        <taxon>Bacilli</taxon>
        <taxon>Bacillales</taxon>
        <taxon>Paenibacillaceae</taxon>
        <taxon>Paenibacillus</taxon>
    </lineage>
</organism>
<dbReference type="Proteomes" id="UP001519344">
    <property type="component" value="Unassembled WGS sequence"/>
</dbReference>
<name>A0ABS4HVD9_9BACL</name>
<keyword evidence="2" id="KW-1185">Reference proteome</keyword>
<evidence type="ECO:0000313" key="1">
    <source>
        <dbReference type="EMBL" id="MBP1962336.1"/>
    </source>
</evidence>
<sequence>MKRQITTDIHTFTLASEDHPFTVSLSAEKLHDGLDLITLRLEAAEATVPPVFTLCWSHPACDIQASWHPAQDRNKSFKADWMRTLRSNAAASAPVYALFNSAGRNRLTFAYSDALNTVYYSGAISEEKADFHCRVQLFAETTAPFQVYEAKLLVDTRDFPYFECLQSV</sequence>
<proteinExistence type="predicted"/>
<dbReference type="EMBL" id="JAGGKV010000003">
    <property type="protein sequence ID" value="MBP1962336.1"/>
    <property type="molecule type" value="Genomic_DNA"/>
</dbReference>
<dbReference type="RefSeq" id="WP_167061741.1">
    <property type="nucleotide sequence ID" value="NZ_JAAOZR010000024.1"/>
</dbReference>
<reference evidence="1 2" key="1">
    <citation type="submission" date="2021-03" db="EMBL/GenBank/DDBJ databases">
        <title>Genomic Encyclopedia of Type Strains, Phase IV (KMG-IV): sequencing the most valuable type-strain genomes for metagenomic binning, comparative biology and taxonomic classification.</title>
        <authorList>
            <person name="Goeker M."/>
        </authorList>
    </citation>
    <scope>NUCLEOTIDE SEQUENCE [LARGE SCALE GENOMIC DNA]</scope>
    <source>
        <strain evidence="1 2">DSM 24950</strain>
    </source>
</reference>
<gene>
    <name evidence="1" type="ORF">J2Z65_001535</name>
</gene>